<dbReference type="InterPro" id="IPR041662">
    <property type="entry name" value="SusD-like_2"/>
</dbReference>
<dbReference type="InterPro" id="IPR011990">
    <property type="entry name" value="TPR-like_helical_dom_sf"/>
</dbReference>
<comment type="caution">
    <text evidence="3">The sequence shown here is derived from an EMBL/GenBank/DDBJ whole genome shotgun (WGS) entry which is preliminary data.</text>
</comment>
<feature type="signal peptide" evidence="2">
    <location>
        <begin position="1"/>
        <end position="17"/>
    </location>
</feature>
<gene>
    <name evidence="3" type="ORF">ACFOET_09315</name>
</gene>
<dbReference type="Pfam" id="PF12771">
    <property type="entry name" value="SusD-like_2"/>
    <property type="match status" value="1"/>
</dbReference>
<feature type="chain" id="PRO_5047420489" evidence="2">
    <location>
        <begin position="18"/>
        <end position="503"/>
    </location>
</feature>
<dbReference type="Gene3D" id="1.25.40.390">
    <property type="match status" value="1"/>
</dbReference>
<keyword evidence="3" id="KW-0449">Lipoprotein</keyword>
<dbReference type="PROSITE" id="PS51257">
    <property type="entry name" value="PROKAR_LIPOPROTEIN"/>
    <property type="match status" value="1"/>
</dbReference>
<reference evidence="4" key="1">
    <citation type="journal article" date="2019" name="Int. J. Syst. Evol. Microbiol.">
        <title>The Global Catalogue of Microorganisms (GCM) 10K type strain sequencing project: providing services to taxonomists for standard genome sequencing and annotation.</title>
        <authorList>
            <consortium name="The Broad Institute Genomics Platform"/>
            <consortium name="The Broad Institute Genome Sequencing Center for Infectious Disease"/>
            <person name="Wu L."/>
            <person name="Ma J."/>
        </authorList>
    </citation>
    <scope>NUCLEOTIDE SEQUENCE [LARGE SCALE GENOMIC DNA]</scope>
    <source>
        <strain evidence="4">KCTC 52416</strain>
    </source>
</reference>
<evidence type="ECO:0000256" key="2">
    <source>
        <dbReference type="SAM" id="SignalP"/>
    </source>
</evidence>
<evidence type="ECO:0000313" key="4">
    <source>
        <dbReference type="Proteomes" id="UP001595526"/>
    </source>
</evidence>
<proteinExistence type="predicted"/>
<dbReference type="RefSeq" id="WP_379021858.1">
    <property type="nucleotide sequence ID" value="NZ_JBHRTA010000030.1"/>
</dbReference>
<evidence type="ECO:0000256" key="1">
    <source>
        <dbReference type="SAM" id="MobiDB-lite"/>
    </source>
</evidence>
<evidence type="ECO:0000313" key="3">
    <source>
        <dbReference type="EMBL" id="MFC3197810.1"/>
    </source>
</evidence>
<keyword evidence="2" id="KW-0732">Signal</keyword>
<sequence>MKNIFKIVVLSSLSVLAASCESFLDVNVNPNAPVNENLTLSAKLPAALNSTAAQEAVQLNQLGAFWGGYWGTTSEALALFNDIKYYDGVGIRGSRDGIQIWENTYNILLYYKLIKDQAEAEQSPFYAGISKIMMGWHFIRLVDIYNNVPFDGALQGTNVPQPVYQPGAEVYRKSIDLITEGIQDIRSASVAPANDDIFFGGNKTLWAKFGNTVKLRALLQQSEVSSQSGYIAAEIQNIVQEGSGFLGVGENAYSNPGYLNTSGKLNPFYETFYRNAGGATVANHTNIRPTEYLIHKYGTLNDPRLEKIYQTANGVFKGVKFGNLVASEEYNTENTSALKGPAENSNQPAGLLKSFDQPAVILSSFESLFLQAEAAERGWIGGDAATYYNQAIAASFVYIGLDGEQATIYIAQPAVSLGEAGNRIARIIEQKWLAINSVNSFQAWNDFRRLGLPDFPNSESAPSATARPLRLMYPETELQTNREEVNKQGGDDITKNRVWWDPE</sequence>
<accession>A0ABV7JID8</accession>
<name>A0ABV7JID8_9SPHI</name>
<dbReference type="EMBL" id="JBHRTA010000030">
    <property type="protein sequence ID" value="MFC3197810.1"/>
    <property type="molecule type" value="Genomic_DNA"/>
</dbReference>
<protein>
    <submittedName>
        <fullName evidence="3">SusD/RagB family nutrient-binding outer membrane lipoprotein</fullName>
    </submittedName>
</protein>
<dbReference type="SUPFAM" id="SSF48452">
    <property type="entry name" value="TPR-like"/>
    <property type="match status" value="1"/>
</dbReference>
<organism evidence="3 4">
    <name type="scientific">Parapedobacter deserti</name>
    <dbReference type="NCBI Taxonomy" id="1912957"/>
    <lineage>
        <taxon>Bacteria</taxon>
        <taxon>Pseudomonadati</taxon>
        <taxon>Bacteroidota</taxon>
        <taxon>Sphingobacteriia</taxon>
        <taxon>Sphingobacteriales</taxon>
        <taxon>Sphingobacteriaceae</taxon>
        <taxon>Parapedobacter</taxon>
    </lineage>
</organism>
<keyword evidence="4" id="KW-1185">Reference proteome</keyword>
<feature type="region of interest" description="Disordered" evidence="1">
    <location>
        <begin position="482"/>
        <end position="503"/>
    </location>
</feature>
<dbReference type="Proteomes" id="UP001595526">
    <property type="component" value="Unassembled WGS sequence"/>
</dbReference>